<gene>
    <name evidence="2" type="ORF">L211DRAFT_845432</name>
</gene>
<organism evidence="2 3">
    <name type="scientific">Terfezia boudieri ATCC MYA-4762</name>
    <dbReference type="NCBI Taxonomy" id="1051890"/>
    <lineage>
        <taxon>Eukaryota</taxon>
        <taxon>Fungi</taxon>
        <taxon>Dikarya</taxon>
        <taxon>Ascomycota</taxon>
        <taxon>Pezizomycotina</taxon>
        <taxon>Pezizomycetes</taxon>
        <taxon>Pezizales</taxon>
        <taxon>Pezizaceae</taxon>
        <taxon>Terfezia</taxon>
    </lineage>
</organism>
<evidence type="ECO:0000313" key="2">
    <source>
        <dbReference type="EMBL" id="RPB28359.1"/>
    </source>
</evidence>
<feature type="compositionally biased region" description="Polar residues" evidence="1">
    <location>
        <begin position="143"/>
        <end position="181"/>
    </location>
</feature>
<reference evidence="2 3" key="1">
    <citation type="journal article" date="2018" name="Nat. Ecol. Evol.">
        <title>Pezizomycetes genomes reveal the molecular basis of ectomycorrhizal truffle lifestyle.</title>
        <authorList>
            <person name="Murat C."/>
            <person name="Payen T."/>
            <person name="Noel B."/>
            <person name="Kuo A."/>
            <person name="Morin E."/>
            <person name="Chen J."/>
            <person name="Kohler A."/>
            <person name="Krizsan K."/>
            <person name="Balestrini R."/>
            <person name="Da Silva C."/>
            <person name="Montanini B."/>
            <person name="Hainaut M."/>
            <person name="Levati E."/>
            <person name="Barry K.W."/>
            <person name="Belfiori B."/>
            <person name="Cichocki N."/>
            <person name="Clum A."/>
            <person name="Dockter R.B."/>
            <person name="Fauchery L."/>
            <person name="Guy J."/>
            <person name="Iotti M."/>
            <person name="Le Tacon F."/>
            <person name="Lindquist E.A."/>
            <person name="Lipzen A."/>
            <person name="Malagnac F."/>
            <person name="Mello A."/>
            <person name="Molinier V."/>
            <person name="Miyauchi S."/>
            <person name="Poulain J."/>
            <person name="Riccioni C."/>
            <person name="Rubini A."/>
            <person name="Sitrit Y."/>
            <person name="Splivallo R."/>
            <person name="Traeger S."/>
            <person name="Wang M."/>
            <person name="Zifcakova L."/>
            <person name="Wipf D."/>
            <person name="Zambonelli A."/>
            <person name="Paolocci F."/>
            <person name="Nowrousian M."/>
            <person name="Ottonello S."/>
            <person name="Baldrian P."/>
            <person name="Spatafora J.W."/>
            <person name="Henrissat B."/>
            <person name="Nagy L.G."/>
            <person name="Aury J.M."/>
            <person name="Wincker P."/>
            <person name="Grigoriev I.V."/>
            <person name="Bonfante P."/>
            <person name="Martin F.M."/>
        </authorList>
    </citation>
    <scope>NUCLEOTIDE SEQUENCE [LARGE SCALE GENOMIC DNA]</scope>
    <source>
        <strain evidence="2 3">ATCC MYA-4762</strain>
    </source>
</reference>
<keyword evidence="3" id="KW-1185">Reference proteome</keyword>
<dbReference type="Proteomes" id="UP000267821">
    <property type="component" value="Unassembled WGS sequence"/>
</dbReference>
<dbReference type="EMBL" id="ML121529">
    <property type="protein sequence ID" value="RPB28359.1"/>
    <property type="molecule type" value="Genomic_DNA"/>
</dbReference>
<evidence type="ECO:0000256" key="1">
    <source>
        <dbReference type="SAM" id="MobiDB-lite"/>
    </source>
</evidence>
<dbReference type="InParanoid" id="A0A3N4M3A8"/>
<accession>A0A3N4M3A8</accession>
<feature type="region of interest" description="Disordered" evidence="1">
    <location>
        <begin position="115"/>
        <end position="181"/>
    </location>
</feature>
<sequence length="339" mass="36945">MGGDIPAMDIFNRLYSFRAARCNTGLESRSESVTLATHLGGTPSTNGFYTSPIALQPARSRRPGPLSAICSEEAEQSVHMADNSDDGYVDFNQTNVDCEFETLSGIRMERLTLEDKPETSQDTEMVDPISFPGHGPTAILGSGPSNHKSHPSQASEKFSPLAATSSWATTPGSTRSTLTFTSQPTQSLITTPVEVGSAEFSWVTARSSLGVKPDMNSCPSISTNSTLAYGSNELHPALGSGILAITSTLKKRPRARYVPKLQIADDVFLTRDIAHAKRLRQNYILAAPRLKGYRGCKATATCCSCRLRIEDFEQSPTAKRFRFTHMNDARVGYSRRHCL</sequence>
<protein>
    <submittedName>
        <fullName evidence="2">Uncharacterized protein</fullName>
    </submittedName>
</protein>
<proteinExistence type="predicted"/>
<dbReference type="AlphaFoldDB" id="A0A3N4M3A8"/>
<dbReference type="OrthoDB" id="10394092at2759"/>
<evidence type="ECO:0000313" key="3">
    <source>
        <dbReference type="Proteomes" id="UP000267821"/>
    </source>
</evidence>
<name>A0A3N4M3A8_9PEZI</name>